<comment type="similarity">
    <text evidence="1">Belongs to the NAD(P)-dependent epimerase/dehydratase family.</text>
</comment>
<evidence type="ECO:0000259" key="4">
    <source>
        <dbReference type="Pfam" id="PF01370"/>
    </source>
</evidence>
<proteinExistence type="inferred from homology"/>
<comment type="caution">
    <text evidence="5">The sequence shown here is derived from an EMBL/GenBank/DDBJ whole genome shotgun (WGS) entry which is preliminary data.</text>
</comment>
<organism evidence="5 6">
    <name type="scientific">Armatimonas rosea</name>
    <dbReference type="NCBI Taxonomy" id="685828"/>
    <lineage>
        <taxon>Bacteria</taxon>
        <taxon>Bacillati</taxon>
        <taxon>Armatimonadota</taxon>
        <taxon>Armatimonadia</taxon>
        <taxon>Armatimonadales</taxon>
        <taxon>Armatimonadaceae</taxon>
        <taxon>Armatimonas</taxon>
    </lineage>
</organism>
<keyword evidence="3" id="KW-0520">NAD</keyword>
<reference evidence="5 6" key="1">
    <citation type="submission" date="2020-08" db="EMBL/GenBank/DDBJ databases">
        <title>Genomic Encyclopedia of Type Strains, Phase IV (KMG-IV): sequencing the most valuable type-strain genomes for metagenomic binning, comparative biology and taxonomic classification.</title>
        <authorList>
            <person name="Goeker M."/>
        </authorList>
    </citation>
    <scope>NUCLEOTIDE SEQUENCE [LARGE SCALE GENOMIC DNA]</scope>
    <source>
        <strain evidence="5 6">DSM 23562</strain>
    </source>
</reference>
<protein>
    <submittedName>
        <fullName evidence="5">Nucleoside-diphosphate-sugar epimerase</fullName>
    </submittedName>
</protein>
<dbReference type="PANTHER" id="PTHR43103:SF5">
    <property type="entry name" value="4-EPIMERASE, PUTATIVE (AFU_ORTHOLOGUE AFUA_7G00360)-RELATED"/>
    <property type="match status" value="1"/>
</dbReference>
<dbReference type="PANTHER" id="PTHR43103">
    <property type="entry name" value="NUCLEOSIDE-DIPHOSPHATE-SUGAR EPIMERASE"/>
    <property type="match status" value="1"/>
</dbReference>
<dbReference type="AlphaFoldDB" id="A0A7W9WA21"/>
<keyword evidence="2" id="KW-0560">Oxidoreductase</keyword>
<dbReference type="InterPro" id="IPR001509">
    <property type="entry name" value="Epimerase_deHydtase"/>
</dbReference>
<evidence type="ECO:0000256" key="1">
    <source>
        <dbReference type="ARBA" id="ARBA00007637"/>
    </source>
</evidence>
<evidence type="ECO:0000313" key="5">
    <source>
        <dbReference type="EMBL" id="MBB6053132.1"/>
    </source>
</evidence>
<sequence>MKHRVLLTGPGGRIGPHILPTFHAQFDLKILDRRPIEGEPETIVADLSSIETLTAAMAGCDTVVHLAATSDEAPFVEELVPNNVVGLYNVFEAARAAGVKRVVFASTVQAVSYYPHGHTVQNTDLPRSVSLYGVTKAMGETMGRYYHDKHGLEFIAVRIGWFLDYEHEWLKEGRANAIWLSPRDAASFLARCVTAENIGYAIVHATSKTDFELLSLAPAREHLGWEPEDVVPAAP</sequence>
<dbReference type="RefSeq" id="WP_184203125.1">
    <property type="nucleotide sequence ID" value="NZ_JACHGW010000005.1"/>
</dbReference>
<dbReference type="Gene3D" id="3.40.50.720">
    <property type="entry name" value="NAD(P)-binding Rossmann-like Domain"/>
    <property type="match status" value="1"/>
</dbReference>
<dbReference type="InterPro" id="IPR036291">
    <property type="entry name" value="NAD(P)-bd_dom_sf"/>
</dbReference>
<evidence type="ECO:0000313" key="6">
    <source>
        <dbReference type="Proteomes" id="UP000520814"/>
    </source>
</evidence>
<dbReference type="GO" id="GO:0016491">
    <property type="term" value="F:oxidoreductase activity"/>
    <property type="evidence" value="ECO:0007669"/>
    <property type="project" value="UniProtKB-KW"/>
</dbReference>
<gene>
    <name evidence="5" type="ORF">HNQ39_004964</name>
</gene>
<feature type="domain" description="NAD-dependent epimerase/dehydratase" evidence="4">
    <location>
        <begin position="5"/>
        <end position="159"/>
    </location>
</feature>
<keyword evidence="6" id="KW-1185">Reference proteome</keyword>
<dbReference type="EMBL" id="JACHGW010000005">
    <property type="protein sequence ID" value="MBB6053132.1"/>
    <property type="molecule type" value="Genomic_DNA"/>
</dbReference>
<evidence type="ECO:0000256" key="2">
    <source>
        <dbReference type="ARBA" id="ARBA00023002"/>
    </source>
</evidence>
<accession>A0A7W9WA21</accession>
<dbReference type="Pfam" id="PF01370">
    <property type="entry name" value="Epimerase"/>
    <property type="match status" value="1"/>
</dbReference>
<dbReference type="Proteomes" id="UP000520814">
    <property type="component" value="Unassembled WGS sequence"/>
</dbReference>
<dbReference type="SUPFAM" id="SSF51735">
    <property type="entry name" value="NAD(P)-binding Rossmann-fold domains"/>
    <property type="match status" value="1"/>
</dbReference>
<name>A0A7W9WA21_ARMRO</name>
<evidence type="ECO:0000256" key="3">
    <source>
        <dbReference type="ARBA" id="ARBA00023027"/>
    </source>
</evidence>